<keyword evidence="2 5" id="KW-0694">RNA-binding</keyword>
<feature type="domain" description="RRM" evidence="6">
    <location>
        <begin position="81"/>
        <end position="161"/>
    </location>
</feature>
<dbReference type="SMART" id="SM00360">
    <property type="entry name" value="RRM"/>
    <property type="match status" value="1"/>
</dbReference>
<dbReference type="PRINTS" id="PR00961">
    <property type="entry name" value="HUDSXLRNA"/>
</dbReference>
<evidence type="ECO:0000256" key="2">
    <source>
        <dbReference type="ARBA" id="ARBA00022884"/>
    </source>
</evidence>
<organism evidence="7">
    <name type="scientific">Cacopsylla melanoneura</name>
    <dbReference type="NCBI Taxonomy" id="428564"/>
    <lineage>
        <taxon>Eukaryota</taxon>
        <taxon>Metazoa</taxon>
        <taxon>Ecdysozoa</taxon>
        <taxon>Arthropoda</taxon>
        <taxon>Hexapoda</taxon>
        <taxon>Insecta</taxon>
        <taxon>Pterygota</taxon>
        <taxon>Neoptera</taxon>
        <taxon>Paraneoptera</taxon>
        <taxon>Hemiptera</taxon>
        <taxon>Sternorrhyncha</taxon>
        <taxon>Psylloidea</taxon>
        <taxon>Psyllidae</taxon>
        <taxon>Psyllinae</taxon>
        <taxon>Cacopsylla</taxon>
    </lineage>
</organism>
<dbReference type="InterPro" id="IPR012677">
    <property type="entry name" value="Nucleotide-bd_a/b_plait_sf"/>
</dbReference>
<evidence type="ECO:0000256" key="4">
    <source>
        <dbReference type="ARBA" id="ARBA00039536"/>
    </source>
</evidence>
<evidence type="ECO:0000256" key="1">
    <source>
        <dbReference type="ARBA" id="ARBA00022737"/>
    </source>
</evidence>
<dbReference type="AlphaFoldDB" id="A0A8D8VU39"/>
<dbReference type="Gene3D" id="3.30.70.330">
    <property type="match status" value="1"/>
</dbReference>
<dbReference type="PANTHER" id="PTHR24012">
    <property type="entry name" value="RNA BINDING PROTEIN"/>
    <property type="match status" value="1"/>
</dbReference>
<comment type="function">
    <text evidence="3">Has a role in the perception of gravity.</text>
</comment>
<evidence type="ECO:0000259" key="6">
    <source>
        <dbReference type="PROSITE" id="PS50102"/>
    </source>
</evidence>
<reference evidence="7" key="1">
    <citation type="submission" date="2021-05" db="EMBL/GenBank/DDBJ databases">
        <authorList>
            <person name="Alioto T."/>
            <person name="Alioto T."/>
            <person name="Gomez Garrido J."/>
        </authorList>
    </citation>
    <scope>NUCLEOTIDE SEQUENCE</scope>
</reference>
<proteinExistence type="predicted"/>
<name>A0A8D8VU39_9HEMI</name>
<dbReference type="Pfam" id="PF00076">
    <property type="entry name" value="RRM_1"/>
    <property type="match status" value="1"/>
</dbReference>
<protein>
    <recommendedName>
        <fullName evidence="4">Protein alan shepard</fullName>
    </recommendedName>
</protein>
<dbReference type="GO" id="GO:1990904">
    <property type="term" value="C:ribonucleoprotein complex"/>
    <property type="evidence" value="ECO:0007669"/>
    <property type="project" value="InterPro"/>
</dbReference>
<accession>A0A8D8VU39</accession>
<evidence type="ECO:0000256" key="5">
    <source>
        <dbReference type="PROSITE-ProRule" id="PRU00176"/>
    </source>
</evidence>
<evidence type="ECO:0000313" key="7">
    <source>
        <dbReference type="EMBL" id="CAG6633739.1"/>
    </source>
</evidence>
<evidence type="ECO:0000256" key="3">
    <source>
        <dbReference type="ARBA" id="ARBA00037469"/>
    </source>
</evidence>
<dbReference type="SUPFAM" id="SSF54928">
    <property type="entry name" value="RNA-binding domain, RBD"/>
    <property type="match status" value="1"/>
</dbReference>
<dbReference type="InterPro" id="IPR000504">
    <property type="entry name" value="RRM_dom"/>
</dbReference>
<dbReference type="InterPro" id="IPR035979">
    <property type="entry name" value="RBD_domain_sf"/>
</dbReference>
<keyword evidence="1" id="KW-0677">Repeat</keyword>
<dbReference type="InterPro" id="IPR002343">
    <property type="entry name" value="Hud_Sxl_RNA"/>
</dbReference>
<dbReference type="PROSITE" id="PS50102">
    <property type="entry name" value="RRM"/>
    <property type="match status" value="1"/>
</dbReference>
<dbReference type="GO" id="GO:0003723">
    <property type="term" value="F:RNA binding"/>
    <property type="evidence" value="ECO:0007669"/>
    <property type="project" value="UniProtKB-UniRule"/>
</dbReference>
<sequence length="164" mass="18232">MTPHATPLMSARISFTAAVRRSNYRHWAVFPPTPTRIGSPKKAQRTVSHYFLFPSFPLFPLSLCFSSDTSVDVSQNHFKRTNLYVSKLASTITDDQLEQMFSPFGRIVKSTIWKDKVNDMGTGVGFVRYAREDDAQNAISALNGTIPMGCTSPIGVKIAKKQGK</sequence>
<dbReference type="EMBL" id="HBUF01083613">
    <property type="protein sequence ID" value="CAG6633739.1"/>
    <property type="molecule type" value="Transcribed_RNA"/>
</dbReference>